<organism evidence="3 4">
    <name type="scientific">Arthrobacter cavernae</name>
    <dbReference type="NCBI Taxonomy" id="2817681"/>
    <lineage>
        <taxon>Bacteria</taxon>
        <taxon>Bacillati</taxon>
        <taxon>Actinomycetota</taxon>
        <taxon>Actinomycetes</taxon>
        <taxon>Micrococcales</taxon>
        <taxon>Micrococcaceae</taxon>
        <taxon>Arthrobacter</taxon>
    </lineage>
</organism>
<evidence type="ECO:0000259" key="2">
    <source>
        <dbReference type="Pfam" id="PF01814"/>
    </source>
</evidence>
<name>A0A939HLU0_9MICC</name>
<dbReference type="EMBL" id="JAFNLL010000054">
    <property type="protein sequence ID" value="MBO1269690.1"/>
    <property type="molecule type" value="Genomic_DNA"/>
</dbReference>
<sequence length="242" mass="27691">MTDFFTMQPGETAAPVPPGPVLSTGSTGMRRVHRFLLWAYDEAPNLVRSTAPGDTARAAYVGEVLGNFDKVLLIHQEGEDLFMYPQLAERAPASASHVEQMLDHHKQVRERVQSIEPVRKRWMQTADAENREELAKGYEDVQSVLNEHLRREVTEVMPAVDRVMTEKELKALVQHGVKQHDKKFLVTYLGMVLATNPPDDRREIFFKEIPAPVRLGYRLIGRKMYRRQYATLFPGRPIPETL</sequence>
<evidence type="ECO:0000313" key="3">
    <source>
        <dbReference type="EMBL" id="MBO1269690.1"/>
    </source>
</evidence>
<dbReference type="Pfam" id="PF01814">
    <property type="entry name" value="Hemerythrin"/>
    <property type="match status" value="1"/>
</dbReference>
<feature type="region of interest" description="Disordered" evidence="1">
    <location>
        <begin position="1"/>
        <end position="20"/>
    </location>
</feature>
<proteinExistence type="predicted"/>
<evidence type="ECO:0000313" key="4">
    <source>
        <dbReference type="Proteomes" id="UP000664164"/>
    </source>
</evidence>
<dbReference type="Proteomes" id="UP000664164">
    <property type="component" value="Unassembled WGS sequence"/>
</dbReference>
<dbReference type="RefSeq" id="WP_207617572.1">
    <property type="nucleotide sequence ID" value="NZ_JAFNLL010000054.1"/>
</dbReference>
<gene>
    <name evidence="3" type="ORF">J1902_17265</name>
</gene>
<dbReference type="InterPro" id="IPR012312">
    <property type="entry name" value="Hemerythrin-like"/>
</dbReference>
<dbReference type="CDD" id="cd12108">
    <property type="entry name" value="Hr-like"/>
    <property type="match status" value="1"/>
</dbReference>
<comment type="caution">
    <text evidence="3">The sequence shown here is derived from an EMBL/GenBank/DDBJ whole genome shotgun (WGS) entry which is preliminary data.</text>
</comment>
<protein>
    <submittedName>
        <fullName evidence="3">Hemerythrin domain-containing protein</fullName>
    </submittedName>
</protein>
<evidence type="ECO:0000256" key="1">
    <source>
        <dbReference type="SAM" id="MobiDB-lite"/>
    </source>
</evidence>
<dbReference type="Gene3D" id="1.20.120.520">
    <property type="entry name" value="nmb1532 protein domain like"/>
    <property type="match status" value="1"/>
</dbReference>
<reference evidence="3" key="1">
    <citation type="submission" date="2021-03" db="EMBL/GenBank/DDBJ databases">
        <title>A new species, PO-11, isolated from a karst cave deposit.</title>
        <authorList>
            <person name="Zhaoxiaoyong W."/>
        </authorList>
    </citation>
    <scope>NUCLEOTIDE SEQUENCE</scope>
    <source>
        <strain evidence="3">PO-11</strain>
    </source>
</reference>
<feature type="domain" description="Hemerythrin-like" evidence="2">
    <location>
        <begin position="28"/>
        <end position="159"/>
    </location>
</feature>
<dbReference type="AlphaFoldDB" id="A0A939HLU0"/>
<accession>A0A939HLU0</accession>
<keyword evidence="4" id="KW-1185">Reference proteome</keyword>